<keyword evidence="3" id="KW-0175">Coiled coil</keyword>
<dbReference type="GeneID" id="93902614"/>
<organism evidence="8 11">
    <name type="scientific">Vibrio crassostreae</name>
    <dbReference type="NCBI Taxonomy" id="246167"/>
    <lineage>
        <taxon>Bacteria</taxon>
        <taxon>Pseudomonadati</taxon>
        <taxon>Pseudomonadota</taxon>
        <taxon>Gammaproteobacteria</taxon>
        <taxon>Vibrionales</taxon>
        <taxon>Vibrionaceae</taxon>
        <taxon>Vibrio</taxon>
    </lineage>
</organism>
<reference evidence="8 10" key="2">
    <citation type="submission" date="2014-06" db="EMBL/GenBank/DDBJ databases">
        <authorList>
            <person name="Le Roux F."/>
        </authorList>
    </citation>
    <scope>NUCLEOTIDE SEQUENCE</scope>
    <source>
        <strain evidence="9 10">J5-4</strain>
        <strain evidence="8">J5-5</strain>
    </source>
</reference>
<evidence type="ECO:0000259" key="5">
    <source>
        <dbReference type="Pfam" id="PF25917"/>
    </source>
</evidence>
<dbReference type="GO" id="GO:0046677">
    <property type="term" value="P:response to antibiotic"/>
    <property type="evidence" value="ECO:0007669"/>
    <property type="project" value="TreeGrafter"/>
</dbReference>
<gene>
    <name evidence="9" type="ORF">VCR4J5_200446</name>
    <name evidence="8" type="ORF">VCR5J5_230078</name>
</gene>
<dbReference type="InterPro" id="IPR058637">
    <property type="entry name" value="YknX-like_C"/>
</dbReference>
<evidence type="ECO:0000256" key="3">
    <source>
        <dbReference type="SAM" id="Coils"/>
    </source>
</evidence>
<dbReference type="Proteomes" id="UP000049495">
    <property type="component" value="Unassembled WGS sequence"/>
</dbReference>
<dbReference type="GO" id="GO:0022857">
    <property type="term" value="F:transmembrane transporter activity"/>
    <property type="evidence" value="ECO:0007669"/>
    <property type="project" value="InterPro"/>
</dbReference>
<comment type="caution">
    <text evidence="8">The sequence shown here is derived from an EMBL/GenBank/DDBJ whole genome shotgun (WGS) entry which is preliminary data.</text>
</comment>
<dbReference type="InterPro" id="IPR058625">
    <property type="entry name" value="MdtA-like_BSH"/>
</dbReference>
<dbReference type="Gene3D" id="1.10.287.470">
    <property type="entry name" value="Helix hairpin bin"/>
    <property type="match status" value="1"/>
</dbReference>
<name>A0A4R3PCP9_9VIBR</name>
<dbReference type="GO" id="GO:0005886">
    <property type="term" value="C:plasma membrane"/>
    <property type="evidence" value="ECO:0007669"/>
    <property type="project" value="TreeGrafter"/>
</dbReference>
<evidence type="ECO:0000313" key="11">
    <source>
        <dbReference type="Proteomes" id="UP000049495"/>
    </source>
</evidence>
<dbReference type="PROSITE" id="PS51257">
    <property type="entry name" value="PROKAR_LIPOPROTEIN"/>
    <property type="match status" value="1"/>
</dbReference>
<dbReference type="Gene3D" id="2.40.50.100">
    <property type="match status" value="1"/>
</dbReference>
<accession>A0A4R3PCP9</accession>
<dbReference type="Pfam" id="PF25989">
    <property type="entry name" value="YknX_C"/>
    <property type="match status" value="1"/>
</dbReference>
<dbReference type="InterPro" id="IPR058626">
    <property type="entry name" value="MdtA-like_b-barrel"/>
</dbReference>
<dbReference type="Gene3D" id="2.40.420.20">
    <property type="match status" value="1"/>
</dbReference>
<feature type="domain" description="Multidrug resistance protein MdtA-like barrel-sandwich hybrid" evidence="5">
    <location>
        <begin position="59"/>
        <end position="189"/>
    </location>
</feature>
<dbReference type="EMBL" id="CCJV01000082">
    <property type="protein sequence ID" value="CDT27388.1"/>
    <property type="molecule type" value="Genomic_DNA"/>
</dbReference>
<protein>
    <submittedName>
        <fullName evidence="8">Multidrug efflux membrane fusion protein</fullName>
    </submittedName>
</protein>
<proteinExistence type="inferred from homology"/>
<evidence type="ECO:0000313" key="9">
    <source>
        <dbReference type="EMBL" id="CDT36700.1"/>
    </source>
</evidence>
<evidence type="ECO:0000259" key="6">
    <source>
        <dbReference type="Pfam" id="PF25944"/>
    </source>
</evidence>
<feature type="coiled-coil region" evidence="3">
    <location>
        <begin position="144"/>
        <end position="171"/>
    </location>
</feature>
<evidence type="ECO:0000256" key="1">
    <source>
        <dbReference type="ARBA" id="ARBA00004519"/>
    </source>
</evidence>
<feature type="signal peptide" evidence="4">
    <location>
        <begin position="1"/>
        <end position="22"/>
    </location>
</feature>
<dbReference type="Pfam" id="PF25944">
    <property type="entry name" value="Beta-barrel_RND"/>
    <property type="match status" value="1"/>
</dbReference>
<comment type="similarity">
    <text evidence="2">Belongs to the membrane fusion protein (MFP) (TC 8.A.1) family.</text>
</comment>
<feature type="chain" id="PRO_5044608436" evidence="4">
    <location>
        <begin position="23"/>
        <end position="359"/>
    </location>
</feature>
<evidence type="ECO:0000256" key="4">
    <source>
        <dbReference type="SAM" id="SignalP"/>
    </source>
</evidence>
<evidence type="ECO:0000256" key="2">
    <source>
        <dbReference type="ARBA" id="ARBA00009477"/>
    </source>
</evidence>
<reference evidence="11" key="1">
    <citation type="submission" date="2014-06" db="EMBL/GenBank/DDBJ databases">
        <authorList>
            <person name="Le Roux Frederique"/>
        </authorList>
    </citation>
    <scope>NUCLEOTIDE SEQUENCE [LARGE SCALE GENOMIC DNA]</scope>
    <source>
        <strain evidence="11">J5-5</strain>
    </source>
</reference>
<dbReference type="RefSeq" id="WP_048659898.1">
    <property type="nucleotide sequence ID" value="NZ_AP025477.1"/>
</dbReference>
<comment type="subcellular location">
    <subcellularLocation>
        <location evidence="1">Cell inner membrane</location>
        <topology evidence="1">Lipid-anchor</topology>
    </subcellularLocation>
</comment>
<dbReference type="EMBL" id="CCJX01000103">
    <property type="protein sequence ID" value="CDT36700.1"/>
    <property type="molecule type" value="Genomic_DNA"/>
</dbReference>
<dbReference type="Proteomes" id="UP000049077">
    <property type="component" value="Unassembled WGS sequence"/>
</dbReference>
<dbReference type="Pfam" id="PF25917">
    <property type="entry name" value="BSH_RND"/>
    <property type="match status" value="1"/>
</dbReference>
<feature type="domain" description="Multidrug resistance protein MdtA-like beta-barrel" evidence="6">
    <location>
        <begin position="236"/>
        <end position="281"/>
    </location>
</feature>
<feature type="domain" description="YknX-like C-terminal permuted SH3-like" evidence="7">
    <location>
        <begin position="290"/>
        <end position="357"/>
    </location>
</feature>
<dbReference type="AlphaFoldDB" id="A0A4R3PCP9"/>
<dbReference type="PANTHER" id="PTHR30158">
    <property type="entry name" value="ACRA/E-RELATED COMPONENT OF DRUG EFFLUX TRANSPORTER"/>
    <property type="match status" value="1"/>
</dbReference>
<evidence type="ECO:0000259" key="7">
    <source>
        <dbReference type="Pfam" id="PF25989"/>
    </source>
</evidence>
<dbReference type="InterPro" id="IPR006143">
    <property type="entry name" value="RND_pump_MFP"/>
</dbReference>
<evidence type="ECO:0000313" key="8">
    <source>
        <dbReference type="EMBL" id="CDT27388.1"/>
    </source>
</evidence>
<dbReference type="Gene3D" id="2.40.30.170">
    <property type="match status" value="1"/>
</dbReference>
<keyword evidence="10" id="KW-1185">Reference proteome</keyword>
<dbReference type="SUPFAM" id="SSF111369">
    <property type="entry name" value="HlyD-like secretion proteins"/>
    <property type="match status" value="1"/>
</dbReference>
<keyword evidence="4" id="KW-0732">Signal</keyword>
<dbReference type="OrthoDB" id="9800613at2"/>
<sequence length="359" mass="38641">MRKLPLYTAIALLLSGCGSSNESDQQNVAQATPVSVVNAKTYLHSPTSYYVGRMQAIESANLTPRTTGYLLKKNFEDGAVVEKGDVLFEIDPTSYQAALDAAKASVSEAKAALALTKLNHQRNANMLKSGGVSQAQFDLSSAELAQTKHRVESAQANLVVQQDNLEQTQVRAPYSGKLGKSQFSIGDMVGPNFGPLTDLVQIHPIEASFSLKQTDVSAHDFSRQDATLVSLEIGGEIVDSEGVISFVDNKIDPQSGTIDLAAIFNNEHGQLTANQYVRVGLAPTQALSGVKVPHAAIHQDHKAQYVMMIEDGIAVRRDVEVSERIGQYVFIVQGLAVEEPIIIGGLQRIREGAQVVVAE</sequence>
<dbReference type="NCBIfam" id="TIGR01730">
    <property type="entry name" value="RND_mfp"/>
    <property type="match status" value="1"/>
</dbReference>
<evidence type="ECO:0000313" key="10">
    <source>
        <dbReference type="Proteomes" id="UP000049077"/>
    </source>
</evidence>